<evidence type="ECO:0000313" key="4">
    <source>
        <dbReference type="Proteomes" id="UP000199071"/>
    </source>
</evidence>
<sequence>MTGGRRGIGRGIALALATSGFDVMINDIVGGEDADETIRLIAEAGGTGDFVDGDIANVDGHEAMVDRVYQRFGRLDCLANNAGAMCVRGDMLEATPEDFDRVLGINLRGTFFLTQAAARRMIAEEDRREGRCIVTITSANSVMVSPEKTPYCISKSALSMVVQLFGIRLAEHGIASFEIRPGFIRTDMSAPVRERFTTMIEAGATPIRRWGEAEDVGRTVASLATGALPYSVGQPINVDGGLLVSRL</sequence>
<comment type="similarity">
    <text evidence="1">Belongs to the short-chain dehydrogenases/reductases (SDR) family.</text>
</comment>
<dbReference type="Gene3D" id="3.40.50.720">
    <property type="entry name" value="NAD(P)-binding Rossmann-like Domain"/>
    <property type="match status" value="1"/>
</dbReference>
<dbReference type="STRING" id="665467.SAMN02982931_01948"/>
<protein>
    <submittedName>
        <fullName evidence="3">NAD(P)-dependent dehydrogenase, short-chain alcohol dehydrogenase family</fullName>
    </submittedName>
</protein>
<reference evidence="3 4" key="1">
    <citation type="submission" date="2016-10" db="EMBL/GenBank/DDBJ databases">
        <authorList>
            <person name="de Groot N.N."/>
        </authorList>
    </citation>
    <scope>NUCLEOTIDE SEQUENCE [LARGE SCALE GENOMIC DNA]</scope>
    <source>
        <strain evidence="3 4">ATCC 35022</strain>
    </source>
</reference>
<dbReference type="GO" id="GO:0006633">
    <property type="term" value="P:fatty acid biosynthetic process"/>
    <property type="evidence" value="ECO:0007669"/>
    <property type="project" value="TreeGrafter"/>
</dbReference>
<dbReference type="Proteomes" id="UP000199071">
    <property type="component" value="Unassembled WGS sequence"/>
</dbReference>
<dbReference type="EMBL" id="FMXQ01000003">
    <property type="protein sequence ID" value="SDB25102.1"/>
    <property type="molecule type" value="Genomic_DNA"/>
</dbReference>
<organism evidence="3 4">
    <name type="scientific">Bauldia litoralis</name>
    <dbReference type="NCBI Taxonomy" id="665467"/>
    <lineage>
        <taxon>Bacteria</taxon>
        <taxon>Pseudomonadati</taxon>
        <taxon>Pseudomonadota</taxon>
        <taxon>Alphaproteobacteria</taxon>
        <taxon>Hyphomicrobiales</taxon>
        <taxon>Kaistiaceae</taxon>
        <taxon>Bauldia</taxon>
    </lineage>
</organism>
<dbReference type="PANTHER" id="PTHR42760">
    <property type="entry name" value="SHORT-CHAIN DEHYDROGENASES/REDUCTASES FAMILY MEMBER"/>
    <property type="match status" value="1"/>
</dbReference>
<dbReference type="PROSITE" id="PS00061">
    <property type="entry name" value="ADH_SHORT"/>
    <property type="match status" value="1"/>
</dbReference>
<evidence type="ECO:0000256" key="1">
    <source>
        <dbReference type="ARBA" id="ARBA00006484"/>
    </source>
</evidence>
<evidence type="ECO:0000256" key="2">
    <source>
        <dbReference type="ARBA" id="ARBA00023002"/>
    </source>
</evidence>
<keyword evidence="2" id="KW-0560">Oxidoreductase</keyword>
<dbReference type="AlphaFoldDB" id="A0A1G6BWW0"/>
<keyword evidence="4" id="KW-1185">Reference proteome</keyword>
<accession>A0A1G6BWW0</accession>
<dbReference type="SUPFAM" id="SSF51735">
    <property type="entry name" value="NAD(P)-binding Rossmann-fold domains"/>
    <property type="match status" value="1"/>
</dbReference>
<dbReference type="GO" id="GO:0048038">
    <property type="term" value="F:quinone binding"/>
    <property type="evidence" value="ECO:0007669"/>
    <property type="project" value="TreeGrafter"/>
</dbReference>
<dbReference type="NCBIfam" id="NF009386">
    <property type="entry name" value="PRK12745.1"/>
    <property type="match status" value="1"/>
</dbReference>
<dbReference type="InterPro" id="IPR036291">
    <property type="entry name" value="NAD(P)-bd_dom_sf"/>
</dbReference>
<evidence type="ECO:0000313" key="3">
    <source>
        <dbReference type="EMBL" id="SDB25102.1"/>
    </source>
</evidence>
<dbReference type="PANTHER" id="PTHR42760:SF133">
    <property type="entry name" value="3-OXOACYL-[ACYL-CARRIER-PROTEIN] REDUCTASE"/>
    <property type="match status" value="1"/>
</dbReference>
<dbReference type="InterPro" id="IPR002347">
    <property type="entry name" value="SDR_fam"/>
</dbReference>
<dbReference type="Pfam" id="PF13561">
    <property type="entry name" value="adh_short_C2"/>
    <property type="match status" value="1"/>
</dbReference>
<dbReference type="PRINTS" id="PR00081">
    <property type="entry name" value="GDHRDH"/>
</dbReference>
<proteinExistence type="inferred from homology"/>
<gene>
    <name evidence="3" type="ORF">SAMN02982931_01948</name>
</gene>
<dbReference type="InterPro" id="IPR020904">
    <property type="entry name" value="Sc_DH/Rdtase_CS"/>
</dbReference>
<dbReference type="GO" id="GO:0016616">
    <property type="term" value="F:oxidoreductase activity, acting on the CH-OH group of donors, NAD or NADP as acceptor"/>
    <property type="evidence" value="ECO:0007669"/>
    <property type="project" value="TreeGrafter"/>
</dbReference>
<name>A0A1G6BWW0_9HYPH</name>